<keyword evidence="2" id="KW-1185">Reference proteome</keyword>
<dbReference type="Proteomes" id="UP001069802">
    <property type="component" value="Unassembled WGS sequence"/>
</dbReference>
<dbReference type="RefSeq" id="WP_269425055.1">
    <property type="nucleotide sequence ID" value="NZ_JAPWGY010000012.1"/>
</dbReference>
<organism evidence="1 2">
    <name type="scientific">Kiloniella laminariae</name>
    <dbReference type="NCBI Taxonomy" id="454162"/>
    <lineage>
        <taxon>Bacteria</taxon>
        <taxon>Pseudomonadati</taxon>
        <taxon>Pseudomonadota</taxon>
        <taxon>Alphaproteobacteria</taxon>
        <taxon>Rhodospirillales</taxon>
        <taxon>Kiloniellaceae</taxon>
        <taxon>Kiloniella</taxon>
    </lineage>
</organism>
<comment type="caution">
    <text evidence="1">The sequence shown here is derived from an EMBL/GenBank/DDBJ whole genome shotgun (WGS) entry which is preliminary data.</text>
</comment>
<sequence length="99" mass="11745">MKNIQIIDGADNCTYSIFSIEDDAFQIIFPNEQDVEFIEDLHARVGEEKLLELLTPVWKRPVNKKNVHGIHGTLFYQLKIKKRYYPTKKEQEMVSNYIR</sequence>
<reference evidence="1" key="1">
    <citation type="submission" date="2022-12" db="EMBL/GenBank/DDBJ databases">
        <title>Bacterial isolates from different developmental stages of Nematostella vectensis.</title>
        <authorList>
            <person name="Fraune S."/>
        </authorList>
    </citation>
    <scope>NUCLEOTIDE SEQUENCE</scope>
    <source>
        <strain evidence="1">G21630-S1</strain>
    </source>
</reference>
<accession>A0ABT4LP65</accession>
<protein>
    <submittedName>
        <fullName evidence="1">Uncharacterized protein</fullName>
    </submittedName>
</protein>
<proteinExistence type="predicted"/>
<evidence type="ECO:0000313" key="2">
    <source>
        <dbReference type="Proteomes" id="UP001069802"/>
    </source>
</evidence>
<gene>
    <name evidence="1" type="ORF">O4H49_19160</name>
</gene>
<dbReference type="EMBL" id="JAPWGY010000012">
    <property type="protein sequence ID" value="MCZ4282913.1"/>
    <property type="molecule type" value="Genomic_DNA"/>
</dbReference>
<name>A0ABT4LP65_9PROT</name>
<evidence type="ECO:0000313" key="1">
    <source>
        <dbReference type="EMBL" id="MCZ4282913.1"/>
    </source>
</evidence>